<reference evidence="13" key="2">
    <citation type="submission" date="2025-09" db="UniProtKB">
        <authorList>
            <consortium name="Ensembl"/>
        </authorList>
    </citation>
    <scope>IDENTIFICATION</scope>
</reference>
<feature type="compositionally biased region" description="Basic and acidic residues" evidence="10">
    <location>
        <begin position="424"/>
        <end position="434"/>
    </location>
</feature>
<evidence type="ECO:0000256" key="11">
    <source>
        <dbReference type="SAM" id="Phobius"/>
    </source>
</evidence>
<evidence type="ECO:0000256" key="6">
    <source>
        <dbReference type="ARBA" id="ARBA00023186"/>
    </source>
</evidence>
<reference evidence="13" key="1">
    <citation type="submission" date="2025-08" db="UniProtKB">
        <authorList>
            <consortium name="Ensembl"/>
        </authorList>
    </citation>
    <scope>IDENTIFICATION</scope>
</reference>
<evidence type="ECO:0000256" key="10">
    <source>
        <dbReference type="SAM" id="MobiDB-lite"/>
    </source>
</evidence>
<feature type="region of interest" description="Disordered" evidence="10">
    <location>
        <begin position="424"/>
        <end position="454"/>
    </location>
</feature>
<feature type="coiled-coil region" evidence="9">
    <location>
        <begin position="199"/>
        <end position="233"/>
    </location>
</feature>
<keyword evidence="14" id="KW-1185">Reference proteome</keyword>
<evidence type="ECO:0000256" key="8">
    <source>
        <dbReference type="PROSITE-ProRule" id="PRU00023"/>
    </source>
</evidence>
<evidence type="ECO:0000259" key="12">
    <source>
        <dbReference type="Pfam" id="PF11904"/>
    </source>
</evidence>
<keyword evidence="2" id="KW-0677">Repeat</keyword>
<keyword evidence="5 11" id="KW-0472">Membrane</keyword>
<dbReference type="SMART" id="SM00248">
    <property type="entry name" value="ANK"/>
    <property type="match status" value="2"/>
</dbReference>
<evidence type="ECO:0000256" key="5">
    <source>
        <dbReference type="ARBA" id="ARBA00023136"/>
    </source>
</evidence>
<dbReference type="GO" id="GO:0006621">
    <property type="term" value="P:protein retention in ER lumen"/>
    <property type="evidence" value="ECO:0007669"/>
    <property type="project" value="TreeGrafter"/>
</dbReference>
<dbReference type="PROSITE" id="PS50088">
    <property type="entry name" value="ANK_REPEAT"/>
    <property type="match status" value="1"/>
</dbReference>
<keyword evidence="4 8" id="KW-0040">ANK repeat</keyword>
<evidence type="ECO:0000256" key="1">
    <source>
        <dbReference type="ARBA" id="ARBA00004586"/>
    </source>
</evidence>
<keyword evidence="11" id="KW-1133">Transmembrane helix</keyword>
<dbReference type="GO" id="GO:0005789">
    <property type="term" value="C:endoplasmic reticulum membrane"/>
    <property type="evidence" value="ECO:0007669"/>
    <property type="project" value="UniProtKB-SubCell"/>
</dbReference>
<dbReference type="FunFam" id="1.25.40.20:FF:000302">
    <property type="entry name" value="Ankyrin repeat containing protein"/>
    <property type="match status" value="1"/>
</dbReference>
<dbReference type="Ensembl" id="ENSGMOT00000065803.1">
    <property type="protein sequence ID" value="ENSGMOP00000062158.1"/>
    <property type="gene ID" value="ENSGMOG00000002222.2"/>
</dbReference>
<protein>
    <recommendedName>
        <fullName evidence="12">Ankyrin repeat domain-containing protein</fullName>
    </recommendedName>
</protein>
<evidence type="ECO:0000256" key="3">
    <source>
        <dbReference type="ARBA" id="ARBA00022824"/>
    </source>
</evidence>
<evidence type="ECO:0000256" key="7">
    <source>
        <dbReference type="ARBA" id="ARBA00037107"/>
    </source>
</evidence>
<name>A0A8C5CJU9_GADMO</name>
<dbReference type="InterPro" id="IPR036770">
    <property type="entry name" value="Ankyrin_rpt-contain_sf"/>
</dbReference>
<keyword evidence="3" id="KW-0256">Endoplasmic reticulum</keyword>
<keyword evidence="6" id="KW-0143">Chaperone</keyword>
<organism evidence="13 14">
    <name type="scientific">Gadus morhua</name>
    <name type="common">Atlantic cod</name>
    <dbReference type="NCBI Taxonomy" id="8049"/>
    <lineage>
        <taxon>Eukaryota</taxon>
        <taxon>Metazoa</taxon>
        <taxon>Chordata</taxon>
        <taxon>Craniata</taxon>
        <taxon>Vertebrata</taxon>
        <taxon>Euteleostomi</taxon>
        <taxon>Actinopterygii</taxon>
        <taxon>Neopterygii</taxon>
        <taxon>Teleostei</taxon>
        <taxon>Neoteleostei</taxon>
        <taxon>Acanthomorphata</taxon>
        <taxon>Zeiogadaria</taxon>
        <taxon>Gadariae</taxon>
        <taxon>Gadiformes</taxon>
        <taxon>Gadoidei</taxon>
        <taxon>Gadidae</taxon>
        <taxon>Gadus</taxon>
    </lineage>
</organism>
<sequence>MKKRKELNALIGLGDSKKKKTKKGTGHRLLRTEPPDSESESESESDEFSNMGSAVSFGKRSYTQCCNVCYPLLLFIILAACVMACAGLIWMQIALKQDLDSLKEKLHIMESSQKTSSHEIPKLSEDLKTKQRRLEEIESGDRGLAKLWSNLTEMNRKISLLDTAVNHLKANIKSASDLINLPTTVEELQKSVATIGSTLTSVQHDVKNMQTALESQKKEADETKKAMDITELRKTVEETNRTQALQRTLTQEQIHGLVSTTTDLSQRVSSLERGRQAPAPGDPEIVAEVTHSKEDPVAAYAVNVLEPSPAPAASGEQTTSLPQFLSRKRSRRSSKTECPKIIDLPSVRSFQDLQTVFRSLDQRHRSAGFSYRELRNLFGATFPNSRTTKCFDADGDRSPPHVLRNRFGCSSPVMTGEKIRTLRKDHNKPNKNDDIMDTYDESSHGDGTTVNNMESNPLKTNKAFQQQQSVPSQQQLSNTNANNLNAHTSIGHALVDDNKNPIILEGLELPVHECVFKADVRRLSSLIRVHSISQKDVHGNTPLHLAVMLGHKECALLLLAHNAPVKIKNAQGWSPLAEAISFGDRQLITAILRKLKQQSRESVEDKRPKLLNALRELGDFYLELHWDFQSWVPLLSRILPSDACKIYKQGNNIRLDTTLIDFSDMKCQRGDLSFIFSGDAEPAQSFVVLDNEAKVYQRIHHEESEMETEEEVDILMSSDVYSATLSTKSITFSRSQIGWLFREDKTEKVGNFLADFYAVNGLVLESRKRREHLSEEDILRNKAIMESLSKGGNISEQSFEPMRRQSLTAPSSNTISWEEYITAEHGKPPHLGRELVCKESKKNFKATVAMSQDFPLGIESLLNVLEVVAPFKHFNKLREFVQMKLPPGFPVKLDIPVFPTITATVTFQEFRYSEFEASIFAIPAEYKEDPSRFPDL</sequence>
<comment type="subcellular location">
    <subcellularLocation>
        <location evidence="1">Endoplasmic reticulum membrane</location>
    </subcellularLocation>
</comment>
<dbReference type="Gene3D" id="1.25.40.20">
    <property type="entry name" value="Ankyrin repeat-containing domain"/>
    <property type="match status" value="1"/>
</dbReference>
<dbReference type="GeneTree" id="ENSGT00950000182928"/>
<feature type="compositionally biased region" description="Basic residues" evidence="10">
    <location>
        <begin position="17"/>
        <end position="29"/>
    </location>
</feature>
<evidence type="ECO:0000256" key="2">
    <source>
        <dbReference type="ARBA" id="ARBA00022737"/>
    </source>
</evidence>
<comment type="function">
    <text evidence="7">Acts as a molecular chaperone for G protein-coupled receptors, regulating their biogenesis and exit from the ER.</text>
</comment>
<dbReference type="Proteomes" id="UP000694546">
    <property type="component" value="Chromosome 8"/>
</dbReference>
<feature type="region of interest" description="Disordered" evidence="10">
    <location>
        <begin position="309"/>
        <end position="337"/>
    </location>
</feature>
<keyword evidence="9" id="KW-0175">Coiled coil</keyword>
<dbReference type="InterPro" id="IPR055285">
    <property type="entry name" value="ANKRD13_C"/>
</dbReference>
<evidence type="ECO:0000256" key="4">
    <source>
        <dbReference type="ARBA" id="ARBA00023043"/>
    </source>
</evidence>
<dbReference type="PROSITE" id="PS50297">
    <property type="entry name" value="ANK_REP_REGION"/>
    <property type="match status" value="1"/>
</dbReference>
<feature type="domain" description="Ankyrin repeat" evidence="12">
    <location>
        <begin position="654"/>
        <end position="917"/>
    </location>
</feature>
<dbReference type="Pfam" id="PF12796">
    <property type="entry name" value="Ank_2"/>
    <property type="match status" value="1"/>
</dbReference>
<dbReference type="Pfam" id="PF11904">
    <property type="entry name" value="ANKRD13_C"/>
    <property type="match status" value="1"/>
</dbReference>
<dbReference type="GO" id="GO:0005102">
    <property type="term" value="F:signaling receptor binding"/>
    <property type="evidence" value="ECO:0007669"/>
    <property type="project" value="TreeGrafter"/>
</dbReference>
<dbReference type="PANTHER" id="PTHR12447">
    <property type="entry name" value="ANKYRIN REPEAT DOMAIN-CONTAINING PROTEIN 13"/>
    <property type="match status" value="1"/>
</dbReference>
<dbReference type="InterPro" id="IPR021832">
    <property type="entry name" value="ANKRD13"/>
</dbReference>
<feature type="compositionally biased region" description="Polar residues" evidence="10">
    <location>
        <begin position="445"/>
        <end position="454"/>
    </location>
</feature>
<dbReference type="SUPFAM" id="SSF48403">
    <property type="entry name" value="Ankyrin repeat"/>
    <property type="match status" value="1"/>
</dbReference>
<keyword evidence="11" id="KW-0812">Transmembrane</keyword>
<evidence type="ECO:0000313" key="13">
    <source>
        <dbReference type="Ensembl" id="ENSGMOP00000062158.1"/>
    </source>
</evidence>
<dbReference type="InterPro" id="IPR002110">
    <property type="entry name" value="Ankyrin_rpt"/>
</dbReference>
<evidence type="ECO:0000313" key="14">
    <source>
        <dbReference type="Proteomes" id="UP000694546"/>
    </source>
</evidence>
<accession>A0A8C5CJU9</accession>
<feature type="compositionally biased region" description="Acidic residues" evidence="10">
    <location>
        <begin position="35"/>
        <end position="47"/>
    </location>
</feature>
<dbReference type="PANTHER" id="PTHR12447:SF25">
    <property type="entry name" value="ANKYRIN REPEAT DOMAIN-CONTAINING PROTEIN 13C"/>
    <property type="match status" value="1"/>
</dbReference>
<feature type="region of interest" description="Disordered" evidence="10">
    <location>
        <begin position="262"/>
        <end position="282"/>
    </location>
</feature>
<feature type="region of interest" description="Disordered" evidence="10">
    <location>
        <begin position="1"/>
        <end position="50"/>
    </location>
</feature>
<feature type="repeat" description="ANK" evidence="8">
    <location>
        <begin position="538"/>
        <end position="570"/>
    </location>
</feature>
<evidence type="ECO:0000256" key="9">
    <source>
        <dbReference type="SAM" id="Coils"/>
    </source>
</evidence>
<proteinExistence type="predicted"/>
<feature type="transmembrane region" description="Helical" evidence="11">
    <location>
        <begin position="68"/>
        <end position="91"/>
    </location>
</feature>
<dbReference type="AlphaFoldDB" id="A0A8C5CJU9"/>